<dbReference type="AlphaFoldDB" id="A0A5Q2MI92"/>
<accession>A0A5Q2MI92</accession>
<feature type="domain" description="UspA" evidence="1">
    <location>
        <begin position="11"/>
        <end position="141"/>
    </location>
</feature>
<keyword evidence="3" id="KW-1185">Reference proteome</keyword>
<proteinExistence type="predicted"/>
<dbReference type="SUPFAM" id="SSF52402">
    <property type="entry name" value="Adenine nucleotide alpha hydrolases-like"/>
    <property type="match status" value="1"/>
</dbReference>
<dbReference type="Proteomes" id="UP000392064">
    <property type="component" value="Chromosome"/>
</dbReference>
<dbReference type="Pfam" id="PF00582">
    <property type="entry name" value="Usp"/>
    <property type="match status" value="1"/>
</dbReference>
<name>A0A5Q2MI92_9ACTN</name>
<dbReference type="InterPro" id="IPR006016">
    <property type="entry name" value="UspA"/>
</dbReference>
<evidence type="ECO:0000259" key="1">
    <source>
        <dbReference type="Pfam" id="PF00582"/>
    </source>
</evidence>
<dbReference type="KEGG" id="aef:GEV26_16505"/>
<organism evidence="2 3">
    <name type="scientific">Aeromicrobium yanjiei</name>
    <dbReference type="NCBI Taxonomy" id="2662028"/>
    <lineage>
        <taxon>Bacteria</taxon>
        <taxon>Bacillati</taxon>
        <taxon>Actinomycetota</taxon>
        <taxon>Actinomycetes</taxon>
        <taxon>Propionibacteriales</taxon>
        <taxon>Nocardioidaceae</taxon>
        <taxon>Aeromicrobium</taxon>
    </lineage>
</organism>
<sequence length="245" mass="26061">MSTPPPVSAGIGPDEAPGVLRYATLEAARRGATLRLVHAYTVPPATVGAMYGYDFPASFREAGQQLLDRSAAIVSHLEPDVRVEQVLVRGTPARTMEDESRLAQLVVVGGDTDKPLLMRLYEGRTASHLARNAHCPAVIVPADWSATPVGGDVLVLVDHQQPPDEATIDFAADHARRLRCEVIVVDIGPRARQVVHDAAATDESGLVVVGRDSHPGRSHLAHLLDAPTSCPIAVVPPSAPSVRRT</sequence>
<dbReference type="RefSeq" id="WP_153654651.1">
    <property type="nucleotide sequence ID" value="NZ_CP045737.1"/>
</dbReference>
<dbReference type="EMBL" id="CP045737">
    <property type="protein sequence ID" value="QGG42847.1"/>
    <property type="molecule type" value="Genomic_DNA"/>
</dbReference>
<protein>
    <recommendedName>
        <fullName evidence="1">UspA domain-containing protein</fullName>
    </recommendedName>
</protein>
<dbReference type="CDD" id="cd00293">
    <property type="entry name" value="USP-like"/>
    <property type="match status" value="1"/>
</dbReference>
<evidence type="ECO:0000313" key="3">
    <source>
        <dbReference type="Proteomes" id="UP000392064"/>
    </source>
</evidence>
<gene>
    <name evidence="2" type="ORF">GEV26_16505</name>
</gene>
<dbReference type="Gene3D" id="3.40.50.12370">
    <property type="match status" value="1"/>
</dbReference>
<evidence type="ECO:0000313" key="2">
    <source>
        <dbReference type="EMBL" id="QGG42847.1"/>
    </source>
</evidence>
<reference evidence="2 3" key="1">
    <citation type="submission" date="2019-11" db="EMBL/GenBank/DDBJ databases">
        <authorList>
            <person name="Li J."/>
        </authorList>
    </citation>
    <scope>NUCLEOTIDE SEQUENCE [LARGE SCALE GENOMIC DNA]</scope>
    <source>
        <strain evidence="2 3">MF47</strain>
    </source>
</reference>